<evidence type="ECO:0000259" key="8">
    <source>
        <dbReference type="Pfam" id="PF12213"/>
    </source>
</evidence>
<dbReference type="Gene3D" id="1.10.8.60">
    <property type="match status" value="1"/>
</dbReference>
<evidence type="ECO:0000256" key="2">
    <source>
        <dbReference type="ARBA" id="ARBA00009560"/>
    </source>
</evidence>
<dbReference type="Pfam" id="PF04042">
    <property type="entry name" value="DNA_pol_E_B"/>
    <property type="match status" value="1"/>
</dbReference>
<dbReference type="Pfam" id="PF12213">
    <property type="entry name" value="Dpoe2NT"/>
    <property type="match status" value="1"/>
</dbReference>
<evidence type="ECO:0000259" key="7">
    <source>
        <dbReference type="Pfam" id="PF04042"/>
    </source>
</evidence>
<evidence type="ECO:0000256" key="3">
    <source>
        <dbReference type="ARBA" id="ARBA00022705"/>
    </source>
</evidence>
<dbReference type="GO" id="GO:0006261">
    <property type="term" value="P:DNA-templated DNA replication"/>
    <property type="evidence" value="ECO:0007669"/>
    <property type="project" value="InterPro"/>
</dbReference>
<protein>
    <recommendedName>
        <fullName evidence="6">DNA polymerase II subunit 2</fullName>
    </recommendedName>
</protein>
<dbReference type="GO" id="GO:0008622">
    <property type="term" value="C:epsilon DNA polymerase complex"/>
    <property type="evidence" value="ECO:0007669"/>
    <property type="project" value="InterPro"/>
</dbReference>
<comment type="similarity">
    <text evidence="2">Belongs to the DNA polymerase epsilon subunit B family.</text>
</comment>
<reference evidence="10 11" key="1">
    <citation type="journal article" date="2014" name="Nat. Genet.">
        <title>Genome and transcriptome of the porcine whipworm Trichuris suis.</title>
        <authorList>
            <person name="Jex A.R."/>
            <person name="Nejsum P."/>
            <person name="Schwarz E.M."/>
            <person name="Hu L."/>
            <person name="Young N.D."/>
            <person name="Hall R.S."/>
            <person name="Korhonen P.K."/>
            <person name="Liao S."/>
            <person name="Thamsborg S."/>
            <person name="Xia J."/>
            <person name="Xu P."/>
            <person name="Wang S."/>
            <person name="Scheerlinck J.P."/>
            <person name="Hofmann A."/>
            <person name="Sternberg P.W."/>
            <person name="Wang J."/>
            <person name="Gasser R.B."/>
        </authorList>
    </citation>
    <scope>NUCLEOTIDE SEQUENCE [LARGE SCALE GENOMIC DNA]</scope>
    <source>
        <strain evidence="10">DCEP-RM93F</strain>
        <strain evidence="9">DCEP-RM93M</strain>
    </source>
</reference>
<keyword evidence="3" id="KW-0235">DNA replication</keyword>
<gene>
    <name evidence="9" type="ORF">M513_04700</name>
    <name evidence="10" type="ORF">M514_04700</name>
</gene>
<dbReference type="PANTHER" id="PTHR12708">
    <property type="entry name" value="DNA POLYMERASE EPSILON SUBUNIT B"/>
    <property type="match status" value="1"/>
</dbReference>
<dbReference type="InterPro" id="IPR024639">
    <property type="entry name" value="DNA_pol_e_bsu_N"/>
</dbReference>
<evidence type="ECO:0000256" key="6">
    <source>
        <dbReference type="ARBA" id="ARBA00032930"/>
    </source>
</evidence>
<evidence type="ECO:0000256" key="1">
    <source>
        <dbReference type="ARBA" id="ARBA00004123"/>
    </source>
</evidence>
<comment type="subcellular location">
    <subcellularLocation>
        <location evidence="1">Nucleus</location>
    </subcellularLocation>
</comment>
<name>A0A085N8M1_9BILA</name>
<keyword evidence="11" id="KW-1185">Reference proteome</keyword>
<dbReference type="AlphaFoldDB" id="A0A085N8M1"/>
<evidence type="ECO:0000313" key="11">
    <source>
        <dbReference type="Proteomes" id="UP000030764"/>
    </source>
</evidence>
<sequence>MPKGPNYKYACTRLATSRASLAANPPFYREIGYSFNTFPFKALYCVVSIGRIVFKNAVVMDETSCRRFLSFFKLSGIHLKSEAADFLVNHVIANTGRLDTKSFAEAVINALQKMPLTRCSIDEETARKAVESLETTTLAGDDLFIIGNANEIPKYLFQLEKRRFVPCRKKHILFGDADDKADMFRERFLLVYQRLLHHPLFSEEETTGNILNKKYMLRSVGSLCAEDGIILKNAVVVGMISQMKQDKFYLEDLTGHIEIDLSEATFQPGIYVEDSVVMVEGFCHDMILHATAIGFPPVESAEQSKLHHINLPFSSFTGKMNEFSGEQLSQMEVMNESTLFVFLSDVHLDSPKVLQALHCLFAGFAIRDPNELTFFVFAGEFLSTYYGAEQSRKLTGKLYLNQIFFEAVFNSNADGFKELAFAVSLFENLAKSARFVFVPSSQDPATTDILPRMPLASSVVEPFRKKATHCILATNPCHIRYLSQRIVVFREDMVEKMCRNCFFMPSDLNAIPEHFCKTLLAQSHLAPLPLHISPVYWCLDHSLYLYPLPDLIVCCDKYKPFTETIADCRITNPGSFAKGKFVFQVYIPSARTVEDSVITEDQLRAWSITSKV</sequence>
<dbReference type="Gene3D" id="3.60.21.60">
    <property type="match status" value="1"/>
</dbReference>
<evidence type="ECO:0000256" key="5">
    <source>
        <dbReference type="ARBA" id="ARBA00023242"/>
    </source>
</evidence>
<accession>A0A085N8M1</accession>
<dbReference type="EMBL" id="KL363208">
    <property type="protein sequence ID" value="KFD54357.1"/>
    <property type="molecule type" value="Genomic_DNA"/>
</dbReference>
<dbReference type="Proteomes" id="UP000030758">
    <property type="component" value="Unassembled WGS sequence"/>
</dbReference>
<dbReference type="GO" id="GO:0003677">
    <property type="term" value="F:DNA binding"/>
    <property type="evidence" value="ECO:0007669"/>
    <property type="project" value="UniProtKB-KW"/>
</dbReference>
<organism evidence="10">
    <name type="scientific">Trichuris suis</name>
    <name type="common">pig whipworm</name>
    <dbReference type="NCBI Taxonomy" id="68888"/>
    <lineage>
        <taxon>Eukaryota</taxon>
        <taxon>Metazoa</taxon>
        <taxon>Ecdysozoa</taxon>
        <taxon>Nematoda</taxon>
        <taxon>Enoplea</taxon>
        <taxon>Dorylaimia</taxon>
        <taxon>Trichinellida</taxon>
        <taxon>Trichuridae</taxon>
        <taxon>Trichuris</taxon>
    </lineage>
</organism>
<dbReference type="PANTHER" id="PTHR12708:SF0">
    <property type="entry name" value="DNA POLYMERASE EPSILON SUBUNIT 2"/>
    <property type="match status" value="1"/>
</dbReference>
<dbReference type="EMBL" id="KL367532">
    <property type="protein sequence ID" value="KFD65817.1"/>
    <property type="molecule type" value="Genomic_DNA"/>
</dbReference>
<proteinExistence type="inferred from homology"/>
<keyword evidence="5" id="KW-0539">Nucleus</keyword>
<feature type="domain" description="DNA polymerase alpha/delta/epsilon subunit B" evidence="7">
    <location>
        <begin position="340"/>
        <end position="562"/>
    </location>
</feature>
<keyword evidence="4" id="KW-0238">DNA-binding</keyword>
<dbReference type="GO" id="GO:0042276">
    <property type="term" value="P:error-prone translesion synthesis"/>
    <property type="evidence" value="ECO:0007669"/>
    <property type="project" value="TreeGrafter"/>
</dbReference>
<dbReference type="Proteomes" id="UP000030764">
    <property type="component" value="Unassembled WGS sequence"/>
</dbReference>
<feature type="domain" description="DNA polymerase epsilon subunit B N-terminal" evidence="8">
    <location>
        <begin position="66"/>
        <end position="131"/>
    </location>
</feature>
<evidence type="ECO:0000313" key="9">
    <source>
        <dbReference type="EMBL" id="KFD54357.1"/>
    </source>
</evidence>
<dbReference type="InterPro" id="IPR007185">
    <property type="entry name" value="DNA_pol_a/d/e_bsu"/>
</dbReference>
<evidence type="ECO:0000256" key="4">
    <source>
        <dbReference type="ARBA" id="ARBA00023125"/>
    </source>
</evidence>
<dbReference type="InterPro" id="IPR016266">
    <property type="entry name" value="POLE2"/>
</dbReference>
<evidence type="ECO:0000313" key="10">
    <source>
        <dbReference type="EMBL" id="KFD65817.1"/>
    </source>
</evidence>